<comment type="caution">
    <text evidence="4">The sequence shown here is derived from an EMBL/GenBank/DDBJ whole genome shotgun (WGS) entry which is preliminary data.</text>
</comment>
<dbReference type="Pfam" id="PF00106">
    <property type="entry name" value="adh_short"/>
    <property type="match status" value="1"/>
</dbReference>
<feature type="region of interest" description="Disordered" evidence="3">
    <location>
        <begin position="179"/>
        <end position="208"/>
    </location>
</feature>
<dbReference type="PANTHER" id="PTHR48107">
    <property type="entry name" value="NADPH-DEPENDENT ALDEHYDE REDUCTASE-LIKE PROTEIN, CHLOROPLASTIC-RELATED"/>
    <property type="match status" value="1"/>
</dbReference>
<dbReference type="Proteomes" id="UP001183809">
    <property type="component" value="Unassembled WGS sequence"/>
</dbReference>
<dbReference type="InterPro" id="IPR036291">
    <property type="entry name" value="NAD(P)-bd_dom_sf"/>
</dbReference>
<dbReference type="InterPro" id="IPR029058">
    <property type="entry name" value="AB_hydrolase_fold"/>
</dbReference>
<evidence type="ECO:0000313" key="5">
    <source>
        <dbReference type="Proteomes" id="UP001183809"/>
    </source>
</evidence>
<dbReference type="Gene3D" id="3.40.50.720">
    <property type="entry name" value="NAD(P)-binding Rossmann-like Domain"/>
    <property type="match status" value="1"/>
</dbReference>
<dbReference type="RefSeq" id="WP_311700693.1">
    <property type="nucleotide sequence ID" value="NZ_JAVREY010000100.1"/>
</dbReference>
<sequence length="208" mass="21513">MSQVTRVSLVTGASGSIGRAVAERLAAAGIAVGVHYAGNSAAAQAVVAAVERGGRRAVAVRGDVADEAAMGEAFQAGSREIVLDDATRLAARAAAHDVAVALQVTPDVPHVFQGIADILEEGATALSAAGAFLRVHLPTPLKKRLRAGCAIGQTCRPPPGDHPGRHGFWPQARLALERDDLHPGRGRSADEAVGRDRRGSRRPVLLVL</sequence>
<dbReference type="PANTHER" id="PTHR48107:SF7">
    <property type="entry name" value="RE15974P"/>
    <property type="match status" value="1"/>
</dbReference>
<evidence type="ECO:0000256" key="2">
    <source>
        <dbReference type="ARBA" id="ARBA00023002"/>
    </source>
</evidence>
<name>A0ABU2U7R9_9ACTN</name>
<dbReference type="InterPro" id="IPR002347">
    <property type="entry name" value="SDR_fam"/>
</dbReference>
<accession>A0ABU2U7R9</accession>
<dbReference type="SUPFAM" id="SSF51735">
    <property type="entry name" value="NAD(P)-binding Rossmann-fold domains"/>
    <property type="match status" value="1"/>
</dbReference>
<dbReference type="EMBL" id="JAVREY010000100">
    <property type="protein sequence ID" value="MDT0469259.1"/>
    <property type="molecule type" value="Genomic_DNA"/>
</dbReference>
<gene>
    <name evidence="4" type="ORF">RM764_40930</name>
</gene>
<reference evidence="5" key="1">
    <citation type="submission" date="2023-07" db="EMBL/GenBank/DDBJ databases">
        <title>30 novel species of actinomycetes from the DSMZ collection.</title>
        <authorList>
            <person name="Nouioui I."/>
        </authorList>
    </citation>
    <scope>NUCLEOTIDE SEQUENCE [LARGE SCALE GENOMIC DNA]</scope>
    <source>
        <strain evidence="5">DSM 41699</strain>
    </source>
</reference>
<comment type="similarity">
    <text evidence="1">Belongs to the short-chain dehydrogenases/reductases (SDR) family.</text>
</comment>
<evidence type="ECO:0000313" key="4">
    <source>
        <dbReference type="EMBL" id="MDT0469259.1"/>
    </source>
</evidence>
<evidence type="ECO:0000256" key="1">
    <source>
        <dbReference type="ARBA" id="ARBA00006484"/>
    </source>
</evidence>
<evidence type="ECO:0000256" key="3">
    <source>
        <dbReference type="SAM" id="MobiDB-lite"/>
    </source>
</evidence>
<dbReference type="Gene3D" id="3.40.50.1820">
    <property type="entry name" value="alpha/beta hydrolase"/>
    <property type="match status" value="1"/>
</dbReference>
<keyword evidence="2" id="KW-0560">Oxidoreductase</keyword>
<proteinExistence type="inferred from homology"/>
<feature type="compositionally biased region" description="Basic and acidic residues" evidence="3">
    <location>
        <begin position="179"/>
        <end position="197"/>
    </location>
</feature>
<protein>
    <submittedName>
        <fullName evidence="4">SDR family NAD(P)-dependent oxidoreductase</fullName>
    </submittedName>
</protein>
<keyword evidence="5" id="KW-1185">Reference proteome</keyword>
<organism evidence="4 5">
    <name type="scientific">Streptomyces gibsoniae</name>
    <dbReference type="NCBI Taxonomy" id="3075529"/>
    <lineage>
        <taxon>Bacteria</taxon>
        <taxon>Bacillati</taxon>
        <taxon>Actinomycetota</taxon>
        <taxon>Actinomycetes</taxon>
        <taxon>Kitasatosporales</taxon>
        <taxon>Streptomycetaceae</taxon>
        <taxon>Streptomyces</taxon>
    </lineage>
</organism>